<dbReference type="InterPro" id="IPR036638">
    <property type="entry name" value="HLH_DNA-bd_sf"/>
</dbReference>
<dbReference type="PANTHER" id="PTHR47336">
    <property type="entry name" value="TRANSCRIPTION FACTOR HMS1-RELATED"/>
    <property type="match status" value="1"/>
</dbReference>
<name>A0ABQ9P355_9PEZI</name>
<proteinExistence type="predicted"/>
<dbReference type="Gene3D" id="4.10.280.10">
    <property type="entry name" value="Helix-loop-helix DNA-binding domain"/>
    <property type="match status" value="1"/>
</dbReference>
<feature type="compositionally biased region" description="Polar residues" evidence="2">
    <location>
        <begin position="138"/>
        <end position="153"/>
    </location>
</feature>
<dbReference type="PROSITE" id="PS50888">
    <property type="entry name" value="BHLH"/>
    <property type="match status" value="1"/>
</dbReference>
<dbReference type="CDD" id="cd11395">
    <property type="entry name" value="bHLHzip_SREBP_like"/>
    <property type="match status" value="1"/>
</dbReference>
<protein>
    <recommendedName>
        <fullName evidence="3">BHLH domain-containing protein</fullName>
    </recommendedName>
</protein>
<evidence type="ECO:0000256" key="2">
    <source>
        <dbReference type="SAM" id="MobiDB-lite"/>
    </source>
</evidence>
<feature type="region of interest" description="Disordered" evidence="2">
    <location>
        <begin position="372"/>
        <end position="396"/>
    </location>
</feature>
<evidence type="ECO:0000259" key="3">
    <source>
        <dbReference type="PROSITE" id="PS50888"/>
    </source>
</evidence>
<organism evidence="4 5">
    <name type="scientific">Coniosporium apollinis</name>
    <dbReference type="NCBI Taxonomy" id="61459"/>
    <lineage>
        <taxon>Eukaryota</taxon>
        <taxon>Fungi</taxon>
        <taxon>Dikarya</taxon>
        <taxon>Ascomycota</taxon>
        <taxon>Pezizomycotina</taxon>
        <taxon>Dothideomycetes</taxon>
        <taxon>Dothideomycetes incertae sedis</taxon>
        <taxon>Coniosporium</taxon>
    </lineage>
</organism>
<keyword evidence="1" id="KW-0175">Coiled coil</keyword>
<feature type="region of interest" description="Disordered" evidence="2">
    <location>
        <begin position="290"/>
        <end position="355"/>
    </location>
</feature>
<feature type="region of interest" description="Disordered" evidence="2">
    <location>
        <begin position="123"/>
        <end position="153"/>
    </location>
</feature>
<reference evidence="4" key="1">
    <citation type="submission" date="2022-10" db="EMBL/GenBank/DDBJ databases">
        <title>Culturing micro-colonial fungi from biological soil crusts in the Mojave desert and describing Neophaeococcomyces mojavensis, and introducing the new genera and species Taxawa tesnikishii.</title>
        <authorList>
            <person name="Kurbessoian T."/>
            <person name="Stajich J.E."/>
        </authorList>
    </citation>
    <scope>NUCLEOTIDE SEQUENCE</scope>
    <source>
        <strain evidence="4">TK_1</strain>
    </source>
</reference>
<dbReference type="Proteomes" id="UP001172684">
    <property type="component" value="Unassembled WGS sequence"/>
</dbReference>
<feature type="compositionally biased region" description="Low complexity" evidence="2">
    <location>
        <begin position="126"/>
        <end position="137"/>
    </location>
</feature>
<sequence length="456" mass="49880">MSFNWNTFMNEEELNNLTNEQWIDTPSQLPTNTQAGGSAPLLPFSQSLNTPLSAPNYSPWDFPNQDSYFSDSAYFAPQDYQLGDLEGLQTFGDALVGPTTSECLPGPAPGVFTNDYALQQARAARRASSSATTHTASDVSNSISNHSTSAQPPTISEAQYDSLLSNHADAGFLDSVAYPRRTSGPSNLVNSAMNTTAQATDTKMFTDTTRKRHRGNGRSDAIQACWLSPLCPNSKKDSTPPSPSTCGGACAPFLFGPGAENPLANVAIDQQMLAKDSVGYTSPENLEVRRHLKRSESDTSVAPMGRLFNETSEEPGLKTESAEDTPEQFLEHLAAEDAKGKGPKRRQPHNQVEKKYRESLNTQLESLRRVVPSLQQSPRGCDGADIEDLPTPSKPSKAVVLASATSYIKQMERERQQLKEENEMLKSRIKALQTLAKCQDCSLMHFVRNLKIDNPN</sequence>
<comment type="caution">
    <text evidence="4">The sequence shown here is derived from an EMBL/GenBank/DDBJ whole genome shotgun (WGS) entry which is preliminary data.</text>
</comment>
<evidence type="ECO:0000313" key="4">
    <source>
        <dbReference type="EMBL" id="KAJ9668478.1"/>
    </source>
</evidence>
<feature type="domain" description="BHLH" evidence="3">
    <location>
        <begin position="344"/>
        <end position="411"/>
    </location>
</feature>
<evidence type="ECO:0000313" key="5">
    <source>
        <dbReference type="Proteomes" id="UP001172684"/>
    </source>
</evidence>
<dbReference type="InterPro" id="IPR052099">
    <property type="entry name" value="Regulatory_TF_Diverse"/>
</dbReference>
<evidence type="ECO:0000256" key="1">
    <source>
        <dbReference type="SAM" id="Coils"/>
    </source>
</evidence>
<keyword evidence="5" id="KW-1185">Reference proteome</keyword>
<dbReference type="EMBL" id="JAPDRL010000007">
    <property type="protein sequence ID" value="KAJ9668478.1"/>
    <property type="molecule type" value="Genomic_DNA"/>
</dbReference>
<dbReference type="SUPFAM" id="SSF47459">
    <property type="entry name" value="HLH, helix-loop-helix DNA-binding domain"/>
    <property type="match status" value="1"/>
</dbReference>
<gene>
    <name evidence="4" type="ORF">H2201_001526</name>
</gene>
<feature type="compositionally biased region" description="Basic and acidic residues" evidence="2">
    <location>
        <begin position="329"/>
        <end position="340"/>
    </location>
</feature>
<dbReference type="Pfam" id="PF00010">
    <property type="entry name" value="HLH"/>
    <property type="match status" value="1"/>
</dbReference>
<dbReference type="PANTHER" id="PTHR47336:SF2">
    <property type="entry name" value="TRANSCRIPTION FACTOR HMS1-RELATED"/>
    <property type="match status" value="1"/>
</dbReference>
<dbReference type="InterPro" id="IPR011598">
    <property type="entry name" value="bHLH_dom"/>
</dbReference>
<accession>A0ABQ9P355</accession>
<feature type="coiled-coil region" evidence="1">
    <location>
        <begin position="401"/>
        <end position="435"/>
    </location>
</feature>
<dbReference type="SMART" id="SM00353">
    <property type="entry name" value="HLH"/>
    <property type="match status" value="1"/>
</dbReference>